<dbReference type="Pfam" id="PF00975">
    <property type="entry name" value="Thioesterase"/>
    <property type="match status" value="1"/>
</dbReference>
<dbReference type="InterPro" id="IPR000873">
    <property type="entry name" value="AMP-dep_synth/lig_dom"/>
</dbReference>
<keyword evidence="2" id="KW-0596">Phosphopantetheine</keyword>
<dbReference type="InterPro" id="IPR020802">
    <property type="entry name" value="TesA-like"/>
</dbReference>
<dbReference type="InterPro" id="IPR023213">
    <property type="entry name" value="CAT-like_dom_sf"/>
</dbReference>
<organism evidence="7 8">
    <name type="scientific">Speluncibacter jeojiensis</name>
    <dbReference type="NCBI Taxonomy" id="2710754"/>
    <lineage>
        <taxon>Bacteria</taxon>
        <taxon>Bacillati</taxon>
        <taxon>Actinomycetota</taxon>
        <taxon>Actinomycetes</taxon>
        <taxon>Mycobacteriales</taxon>
        <taxon>Speluncibacteraceae</taxon>
        <taxon>Speluncibacter</taxon>
    </lineage>
</organism>
<accession>A0A9X4RFN0</accession>
<dbReference type="PROSITE" id="PS50075">
    <property type="entry name" value="CARRIER"/>
    <property type="match status" value="2"/>
</dbReference>
<dbReference type="PROSITE" id="PS00012">
    <property type="entry name" value="PHOSPHOPANTETHEINE"/>
    <property type="match status" value="2"/>
</dbReference>
<evidence type="ECO:0000256" key="3">
    <source>
        <dbReference type="ARBA" id="ARBA00022553"/>
    </source>
</evidence>
<dbReference type="InterPro" id="IPR036736">
    <property type="entry name" value="ACP-like_sf"/>
</dbReference>
<dbReference type="InterPro" id="IPR045851">
    <property type="entry name" value="AMP-bd_C_sf"/>
</dbReference>
<dbReference type="CDD" id="cd19543">
    <property type="entry name" value="DCL_NRPS"/>
    <property type="match status" value="1"/>
</dbReference>
<evidence type="ECO:0000313" key="7">
    <source>
        <dbReference type="EMBL" id="MDG3017225.1"/>
    </source>
</evidence>
<dbReference type="InterPro" id="IPR020806">
    <property type="entry name" value="PKS_PP-bd"/>
</dbReference>
<dbReference type="Pfam" id="PF00501">
    <property type="entry name" value="AMP-binding"/>
    <property type="match status" value="2"/>
</dbReference>
<dbReference type="Gene3D" id="3.40.50.1820">
    <property type="entry name" value="alpha/beta hydrolase"/>
    <property type="match status" value="1"/>
</dbReference>
<dbReference type="InterPro" id="IPR006162">
    <property type="entry name" value="Ppantetheine_attach_site"/>
</dbReference>
<dbReference type="SUPFAM" id="SSF52777">
    <property type="entry name" value="CoA-dependent acyltransferases"/>
    <property type="match status" value="5"/>
</dbReference>
<dbReference type="SMART" id="SM00824">
    <property type="entry name" value="PKS_TE"/>
    <property type="match status" value="1"/>
</dbReference>
<dbReference type="NCBIfam" id="TIGR01720">
    <property type="entry name" value="NRPS-para261"/>
    <property type="match status" value="1"/>
</dbReference>
<protein>
    <submittedName>
        <fullName evidence="7">Amino acid adenylation domain-containing protein</fullName>
    </submittedName>
</protein>
<dbReference type="InterPro" id="IPR009081">
    <property type="entry name" value="PP-bd_ACP"/>
</dbReference>
<dbReference type="Gene3D" id="3.30.300.30">
    <property type="match status" value="2"/>
</dbReference>
<feature type="non-terminal residue" evidence="7">
    <location>
        <position position="1"/>
    </location>
</feature>
<dbReference type="EMBL" id="JANRHA010000031">
    <property type="protein sequence ID" value="MDG3017225.1"/>
    <property type="molecule type" value="Genomic_DNA"/>
</dbReference>
<keyword evidence="4" id="KW-0677">Repeat</keyword>
<dbReference type="Gene3D" id="3.30.559.30">
    <property type="entry name" value="Nonribosomal peptide synthetase, condensation domain"/>
    <property type="match status" value="3"/>
</dbReference>
<dbReference type="FunFam" id="1.10.1200.10:FF:000016">
    <property type="entry name" value="Non-ribosomal peptide synthase"/>
    <property type="match status" value="1"/>
</dbReference>
<dbReference type="Pfam" id="PF00550">
    <property type="entry name" value="PP-binding"/>
    <property type="match status" value="2"/>
</dbReference>
<sequence length="2596" mass="280301">QLLAAPDNGIGYGMLRYLEPTASAELAQLPTPQVSFNYLGRLGSAGGGADQPWLPVDAPTPDTDGGPRFGDATAPDLPVAVALDVNAVTRLTDAGPQLEATWTFPAGVLSDAEVAGRAEQWRLALTAITAHVERSGARGFTPSDLDLVGLEQGAIESLEQRYPDLTDIWPLSPLQDGLLFHAMMAERFASEATAAERDELGVASADSYMVQIGLELHGTVDADRLRRAAQALLDRYPNLRTSFVHDDEGESVQVVHEQVAAPWTEMDLRGTAADAVDERVERILTEDRAQRFDMECAPLLRFLLLRTAVDRYLLTMTNHHILLDGWSTPLVLRDLLVLYATDGDAAVLPRTRSYRDYLAWLAGRDPRASLIAWDAALEGLVEPTRLVPEARARTHSVLSTDLQLSLGEDESDTLREIARARDLTVNTMVQVAWGIVLGELTSREDVVFGATVSGRPPEIAGIESMVGLFINTLPVRVVLDRSESLGELLERVQSEQAGLLDHHYLGLTEIQQQVGAAATFDTLTVFESYPVDRAGLTEETDIAGMHVVDVHGSDAAHYPLSLVASTDTALRLKLKYLPDIFDADDARLIGERVVRVLQAIAADVDTPLARLSLLSDSEWRDLAPVRGRLGRSVRSLPDLFAATAAENADRVALMFEDQRVSYRELDEWSNRIARVLIETGVGPETFVALGIPRSIESVLSTWAIAKTGAAFVPVDPTYPAERIEHMLTDSGVRLGVTVSPHLDKLSTSIRWLALDDPEFEMACALADPAPVTDVDRRGPVRLDNIAYVVYTSGSTGTPKGVVVTHRGLDSFATEQRDRYGATAGSRTLHFATPSFDGSLFEYLQAFGSGATMVIVPPTIYGGAELARLIQREKVTHAFITTAALASIDPTAPELDGLPDFQDVLVGGEACQPDLATRWAPGRRLSNVYGPTETTVMTNMSEPLAAGGRLDIGGPIRGTRELVLDNRLQPVPAGVPGELYLAGVGLARGYHERRGLTAERFVADPFGEPGERMYRTGDVVRWVLNPDGPDPVGQTDYSIEYLGRSDFQVKIRGFRIELGEVDAILTDHDDVTFAATLGVAGPSGDTVLASYVMPATGATVRERELLDYLADRLPAHMVPASVTVLDAIPLNPVGKLDRRALPAPEFHTQGAAYRAPDGPIEQAVAEVFATVLGLDRVGANDSFFDLGGNSLVATRVIARVNAVLDLDLGVRALFESPTVHEMATRIAREGTPGVSRPALTRYPRPAHVPVSLAQQRMWFINQFDTSSAAYNIPLVVRLTGALDLQALRAAFADVLERHETLRTRFPMVDRMPTQEVLDTRDALPDIVPVPVSGHDDLIARITAVASTGFDVAQQVPLDAELLRLGPDEHVLVLVVHHICADGFSMTPLARDVVVAYQSRTTGHAPEWSPLAVQYIDYTLWQQQLLGNAEDAGSILARQLEYWTKHLAGLPDVLQLPTDRPRPAQRSMRGDQVRFEIGADAHARLTALARQHNSSMFMAVHTALSVLLGRLAGTDDVPLGTPISGRGEAELDDLVGMFVNTLVLRSRVDTGASFLDLLAQVREVDLAAFAHADVPFERLVEVLNPSRSTSYSPLFQVSLEFQNTEQPRLSLPELTVEGVDPGMDVAKVDLEFLLCERFDEQGAPEGITGSLVYATDLFDADTVAEVAERFVRVVDTVTESPHAPVGDVDLLVGDERADTAPAVGPDAVTARLWPDLLAHAVELNPDGAALVYGDTVIDYRRLDELSNRLARILIGRGIGPESFVALALPRSLESVLSVWAVAKTGAAYLPVDPNYPADRIQHMLGDSGTHLGLTTPDRLGTLPQSVPWMLLEAMGVDGAGLSAEMAAASPDPVTDADRIRPLRLDHPAYLIYTSGSTGRPKGVMVTHRGLANLRAEELGQFRLDTASRISHFASPSFDASVFELTMAFSAGATVVVVPPTIYGGTELTTLLREQQVSHAFITPTALASIDEKGASTIRVLVVAGEACPPELTARWAAGRRMLNCYGPTESTIEASVSPQLVPGEPVSIGGPATGFTVVVLDTRLHPVPVGVPGELYLAGPALARGYHGRPGLTADRFVAYPFGDPGERMYRTGDVVRWVRDDDRLVLEFIGRSDFQVKVRGFRIEPGEIDEALATHPAVAFAATIGHTGPSGDAMLASYILPTEGTTVEPAELRSHAAALLPAHMVPSSIMLLDEIPLTPVGKLDRAALPAPRFDRKSTDFHAPTNPIEEVVAGVYASVLGLERVSIDDSFFDLGGNSLIATRVVRELDARLGKQIPLQMLFLDPSPAGVARRIADLMGAEMTPAELAANGIAEALAQVVPLRAGGSKPPLFCVHPGIGLAWGYSGLVQHLEPDRPVYGLQLPLLSGGPQFESLDELARYYVARMREIQPHGPYHLLGWSLGGTIAHAMAVAVAETGEQVETLAVMDSYPLTEEESADDTVLTVEELLTGLGLEAEQDGAGHEQLTYAGAAALLTERFGQDIGLTAEHLQRISNGFTGATRLMHHFHPSSFGGNMVFFAAARPDHDAPAQAHHHSVDEWEPVVAGGIHEYDIDCEHNQMIEPGSLAAVGEVLETYLSHPDRQFNGSGHVISRHPARPQ</sequence>
<dbReference type="InterPro" id="IPR001031">
    <property type="entry name" value="Thioesterase"/>
</dbReference>
<dbReference type="InterPro" id="IPR010060">
    <property type="entry name" value="NRPS_synth"/>
</dbReference>
<dbReference type="GO" id="GO:0043041">
    <property type="term" value="P:amino acid activation for nonribosomal peptide biosynthetic process"/>
    <property type="evidence" value="ECO:0007669"/>
    <property type="project" value="TreeGrafter"/>
</dbReference>
<keyword evidence="5" id="KW-0045">Antibiotic biosynthesis</keyword>
<name>A0A9X4RFN0_9ACTN</name>
<dbReference type="GO" id="GO:0003824">
    <property type="term" value="F:catalytic activity"/>
    <property type="evidence" value="ECO:0007669"/>
    <property type="project" value="InterPro"/>
</dbReference>
<dbReference type="InterPro" id="IPR010071">
    <property type="entry name" value="AA_adenyl_dom"/>
</dbReference>
<evidence type="ECO:0000256" key="4">
    <source>
        <dbReference type="ARBA" id="ARBA00022737"/>
    </source>
</evidence>
<dbReference type="Pfam" id="PF00668">
    <property type="entry name" value="Condensation"/>
    <property type="match status" value="2"/>
</dbReference>
<dbReference type="CDD" id="cd19540">
    <property type="entry name" value="LCL_NRPS-like"/>
    <property type="match status" value="1"/>
</dbReference>
<proteinExistence type="predicted"/>
<feature type="domain" description="Carrier" evidence="6">
    <location>
        <begin position="1154"/>
        <end position="1229"/>
    </location>
</feature>
<dbReference type="PROSITE" id="PS00455">
    <property type="entry name" value="AMP_BINDING"/>
    <property type="match status" value="2"/>
</dbReference>
<dbReference type="PANTHER" id="PTHR45527:SF1">
    <property type="entry name" value="FATTY ACID SYNTHASE"/>
    <property type="match status" value="1"/>
</dbReference>
<dbReference type="GO" id="GO:0072330">
    <property type="term" value="P:monocarboxylic acid biosynthetic process"/>
    <property type="evidence" value="ECO:0007669"/>
    <property type="project" value="UniProtKB-ARBA"/>
</dbReference>
<evidence type="ECO:0000256" key="1">
    <source>
        <dbReference type="ARBA" id="ARBA00001957"/>
    </source>
</evidence>
<dbReference type="InterPro" id="IPR029058">
    <property type="entry name" value="AB_hydrolase_fold"/>
</dbReference>
<feature type="domain" description="Carrier" evidence="6">
    <location>
        <begin position="2221"/>
        <end position="2296"/>
    </location>
</feature>
<dbReference type="Gene3D" id="3.30.559.10">
    <property type="entry name" value="Chloramphenicol acetyltransferase-like domain"/>
    <property type="match status" value="2"/>
</dbReference>
<dbReference type="Gene3D" id="1.10.1200.10">
    <property type="entry name" value="ACP-like"/>
    <property type="match status" value="1"/>
</dbReference>
<gene>
    <name evidence="7" type="ORF">NVS88_21960</name>
</gene>
<reference evidence="7" key="1">
    <citation type="submission" date="2022-08" db="EMBL/GenBank/DDBJ databases">
        <title>Genome analysis of Corynebacteriales strain.</title>
        <authorList>
            <person name="Lee S.D."/>
        </authorList>
    </citation>
    <scope>NUCLEOTIDE SEQUENCE</scope>
    <source>
        <strain evidence="7">D3-21</strain>
    </source>
</reference>
<dbReference type="InterPro" id="IPR001242">
    <property type="entry name" value="Condensation_dom"/>
</dbReference>
<dbReference type="SUPFAM" id="SSF56801">
    <property type="entry name" value="Acetyl-CoA synthetase-like"/>
    <property type="match status" value="2"/>
</dbReference>
<dbReference type="PANTHER" id="PTHR45527">
    <property type="entry name" value="NONRIBOSOMAL PEPTIDE SYNTHETASE"/>
    <property type="match status" value="1"/>
</dbReference>
<dbReference type="Pfam" id="PF13193">
    <property type="entry name" value="AMP-binding_C"/>
    <property type="match status" value="2"/>
</dbReference>
<dbReference type="Proteomes" id="UP001152755">
    <property type="component" value="Unassembled WGS sequence"/>
</dbReference>
<dbReference type="GO" id="GO:0031177">
    <property type="term" value="F:phosphopantetheine binding"/>
    <property type="evidence" value="ECO:0007669"/>
    <property type="project" value="InterPro"/>
</dbReference>
<dbReference type="GO" id="GO:0017000">
    <property type="term" value="P:antibiotic biosynthetic process"/>
    <property type="evidence" value="ECO:0007669"/>
    <property type="project" value="UniProtKB-KW"/>
</dbReference>
<evidence type="ECO:0000256" key="2">
    <source>
        <dbReference type="ARBA" id="ARBA00022450"/>
    </source>
</evidence>
<dbReference type="SUPFAM" id="SSF47336">
    <property type="entry name" value="ACP-like"/>
    <property type="match status" value="2"/>
</dbReference>
<comment type="cofactor">
    <cofactor evidence="1">
        <name>pantetheine 4'-phosphate</name>
        <dbReference type="ChEBI" id="CHEBI:47942"/>
    </cofactor>
</comment>
<dbReference type="GO" id="GO:0008610">
    <property type="term" value="P:lipid biosynthetic process"/>
    <property type="evidence" value="ECO:0007669"/>
    <property type="project" value="UniProtKB-ARBA"/>
</dbReference>
<keyword evidence="8" id="KW-1185">Reference proteome</keyword>
<evidence type="ECO:0000256" key="5">
    <source>
        <dbReference type="ARBA" id="ARBA00023194"/>
    </source>
</evidence>
<dbReference type="NCBIfam" id="TIGR01733">
    <property type="entry name" value="AA-adenyl-dom"/>
    <property type="match status" value="2"/>
</dbReference>
<comment type="caution">
    <text evidence="7">The sequence shown here is derived from an EMBL/GenBank/DDBJ whole genome shotgun (WGS) entry which is preliminary data.</text>
</comment>
<dbReference type="RefSeq" id="WP_277832425.1">
    <property type="nucleotide sequence ID" value="NZ_JAAIVF010000003.1"/>
</dbReference>
<dbReference type="GO" id="GO:0005829">
    <property type="term" value="C:cytosol"/>
    <property type="evidence" value="ECO:0007669"/>
    <property type="project" value="TreeGrafter"/>
</dbReference>
<dbReference type="InterPro" id="IPR025110">
    <property type="entry name" value="AMP-bd_C"/>
</dbReference>
<dbReference type="Gene3D" id="3.40.50.980">
    <property type="match status" value="4"/>
</dbReference>
<dbReference type="InterPro" id="IPR020845">
    <property type="entry name" value="AMP-binding_CS"/>
</dbReference>
<dbReference type="SMART" id="SM00823">
    <property type="entry name" value="PKS_PP"/>
    <property type="match status" value="2"/>
</dbReference>
<dbReference type="SUPFAM" id="SSF53474">
    <property type="entry name" value="alpha/beta-Hydrolases"/>
    <property type="match status" value="1"/>
</dbReference>
<evidence type="ECO:0000259" key="6">
    <source>
        <dbReference type="PROSITE" id="PS50075"/>
    </source>
</evidence>
<dbReference type="Gene3D" id="2.30.38.10">
    <property type="entry name" value="Luciferase, Domain 3"/>
    <property type="match status" value="2"/>
</dbReference>
<keyword evidence="3" id="KW-0597">Phosphoprotein</keyword>
<evidence type="ECO:0000313" key="8">
    <source>
        <dbReference type="Proteomes" id="UP001152755"/>
    </source>
</evidence>
<dbReference type="GO" id="GO:0044550">
    <property type="term" value="P:secondary metabolite biosynthetic process"/>
    <property type="evidence" value="ECO:0007669"/>
    <property type="project" value="TreeGrafter"/>
</dbReference>
<dbReference type="FunFam" id="3.40.50.980:FF:000001">
    <property type="entry name" value="Non-ribosomal peptide synthetase"/>
    <property type="match status" value="1"/>
</dbReference>